<comment type="caution">
    <text evidence="8">The sequence shown here is derived from an EMBL/GenBank/DDBJ whole genome shotgun (WGS) entry which is preliminary data.</text>
</comment>
<dbReference type="PANTHER" id="PTHR34856">
    <property type="entry name" value="PROTEIN NRFD"/>
    <property type="match status" value="1"/>
</dbReference>
<gene>
    <name evidence="8" type="ORF">HMPREF0762_00075</name>
</gene>
<dbReference type="Gene3D" id="1.20.1630.10">
    <property type="entry name" value="Formate dehydrogenase/DMSO reductase domain"/>
    <property type="match status" value="1"/>
</dbReference>
<proteinExistence type="inferred from homology"/>
<keyword evidence="9" id="KW-1185">Reference proteome</keyword>
<evidence type="ECO:0000256" key="2">
    <source>
        <dbReference type="ARBA" id="ARBA00008929"/>
    </source>
</evidence>
<dbReference type="STRING" id="649764.HMPREF0762_00075"/>
<dbReference type="HOGENOM" id="CLU_045348_2_0_11"/>
<dbReference type="InterPro" id="IPR005614">
    <property type="entry name" value="NrfD-like"/>
</dbReference>
<dbReference type="GO" id="GO:0005886">
    <property type="term" value="C:plasma membrane"/>
    <property type="evidence" value="ECO:0007669"/>
    <property type="project" value="UniProtKB-SubCell"/>
</dbReference>
<evidence type="ECO:0000256" key="4">
    <source>
        <dbReference type="ARBA" id="ARBA00022692"/>
    </source>
</evidence>
<keyword evidence="6 7" id="KW-0472">Membrane</keyword>
<protein>
    <submittedName>
        <fullName evidence="8">Polysulfide reductase, NrfD</fullName>
    </submittedName>
</protein>
<evidence type="ECO:0000256" key="6">
    <source>
        <dbReference type="ARBA" id="ARBA00023136"/>
    </source>
</evidence>
<evidence type="ECO:0000313" key="8">
    <source>
        <dbReference type="EMBL" id="EEZ61988.1"/>
    </source>
</evidence>
<feature type="transmembrane region" description="Helical" evidence="7">
    <location>
        <begin position="7"/>
        <end position="30"/>
    </location>
</feature>
<keyword evidence="3" id="KW-1003">Cell membrane</keyword>
<evidence type="ECO:0000256" key="1">
    <source>
        <dbReference type="ARBA" id="ARBA00004651"/>
    </source>
</evidence>
<name>D0WE50_SLAES</name>
<evidence type="ECO:0000256" key="5">
    <source>
        <dbReference type="ARBA" id="ARBA00022989"/>
    </source>
</evidence>
<evidence type="ECO:0000256" key="7">
    <source>
        <dbReference type="SAM" id="Phobius"/>
    </source>
</evidence>
<comment type="similarity">
    <text evidence="2">Belongs to the NrfD family.</text>
</comment>
<feature type="transmembrane region" description="Helical" evidence="7">
    <location>
        <begin position="199"/>
        <end position="220"/>
    </location>
</feature>
<reference evidence="8" key="1">
    <citation type="submission" date="2009-10" db="EMBL/GenBank/DDBJ databases">
        <authorList>
            <person name="Weinstock G."/>
            <person name="Sodergren E."/>
            <person name="Clifton S."/>
            <person name="Fulton L."/>
            <person name="Fulton B."/>
            <person name="Courtney L."/>
            <person name="Fronick C."/>
            <person name="Harrison M."/>
            <person name="Strong C."/>
            <person name="Farmer C."/>
            <person name="Delahaunty K."/>
            <person name="Markovic C."/>
            <person name="Hall O."/>
            <person name="Minx P."/>
            <person name="Tomlinson C."/>
            <person name="Mitreva M."/>
            <person name="Nelson J."/>
            <person name="Hou S."/>
            <person name="Wollam A."/>
            <person name="Pepin K.H."/>
            <person name="Johnson M."/>
            <person name="Bhonagiri V."/>
            <person name="Nash W.E."/>
            <person name="Warren W."/>
            <person name="Chinwalla A."/>
            <person name="Mardis E.R."/>
            <person name="Wilson R.K."/>
        </authorList>
    </citation>
    <scope>NUCLEOTIDE SEQUENCE [LARGE SCALE GENOMIC DNA]</scope>
    <source>
        <strain evidence="8">ATCC 700122</strain>
    </source>
</reference>
<dbReference type="Proteomes" id="UP000006001">
    <property type="component" value="Unassembled WGS sequence"/>
</dbReference>
<feature type="transmembrane region" description="Helical" evidence="7">
    <location>
        <begin position="86"/>
        <end position="112"/>
    </location>
</feature>
<evidence type="ECO:0000256" key="3">
    <source>
        <dbReference type="ARBA" id="ARBA00022475"/>
    </source>
</evidence>
<comment type="subcellular location">
    <subcellularLocation>
        <location evidence="1">Cell membrane</location>
        <topology evidence="1">Multi-pass membrane protein</topology>
    </subcellularLocation>
</comment>
<dbReference type="eggNOG" id="COG3301">
    <property type="taxonomic scope" value="Bacteria"/>
</dbReference>
<organism evidence="8 9">
    <name type="scientific">Slackia exigua (strain ATCC 700122 / DSM 15923 / CIP 105133 / JCM 11022 / KCTC 5966 / S-7)</name>
    <dbReference type="NCBI Taxonomy" id="649764"/>
    <lineage>
        <taxon>Bacteria</taxon>
        <taxon>Bacillati</taxon>
        <taxon>Actinomycetota</taxon>
        <taxon>Coriobacteriia</taxon>
        <taxon>Eggerthellales</taxon>
        <taxon>Eggerthellaceae</taxon>
        <taxon>Slackia</taxon>
    </lineage>
</organism>
<evidence type="ECO:0000313" key="9">
    <source>
        <dbReference type="Proteomes" id="UP000006001"/>
    </source>
</evidence>
<feature type="transmembrane region" description="Helical" evidence="7">
    <location>
        <begin position="118"/>
        <end position="145"/>
    </location>
</feature>
<sequence>MLVPQSYRLLLGGGFGIALACLFIGSLALLTDLGRPVLATMLFVSHRLTLLNFGTYALAAGTLMALLLACAWGVSSALWRFRLVRALGVAGIVCGLSIALYTGLLLGSLAAVPLWSSIWLPVLFVLSSLSCGLALLVIHACMAEVFDVFATTLHRLLVSDAVVIMFEALAAAALLASAFLSEYDVARQGAKSLVGGPDAAVFIGGFVLCGVVVPLALDAGGMLVQGNRQARIVVTGAFVLVGGFALRYSLVMAGAHPFLGAL</sequence>
<feature type="transmembrane region" description="Helical" evidence="7">
    <location>
        <begin position="157"/>
        <end position="179"/>
    </location>
</feature>
<dbReference type="PANTHER" id="PTHR34856:SF2">
    <property type="entry name" value="PROTEIN NRFD"/>
    <property type="match status" value="1"/>
</dbReference>
<dbReference type="Pfam" id="PF03916">
    <property type="entry name" value="NrfD"/>
    <property type="match status" value="1"/>
</dbReference>
<feature type="transmembrane region" description="Helical" evidence="7">
    <location>
        <begin position="50"/>
        <end position="74"/>
    </location>
</feature>
<keyword evidence="5 7" id="KW-1133">Transmembrane helix</keyword>
<feature type="transmembrane region" description="Helical" evidence="7">
    <location>
        <begin position="232"/>
        <end position="250"/>
    </location>
</feature>
<dbReference type="EMBL" id="ACUX02000004">
    <property type="protein sequence ID" value="EEZ61988.1"/>
    <property type="molecule type" value="Genomic_DNA"/>
</dbReference>
<dbReference type="AlphaFoldDB" id="D0WE50"/>
<keyword evidence="4 7" id="KW-0812">Transmembrane</keyword>
<dbReference type="InterPro" id="IPR052049">
    <property type="entry name" value="Electron_transfer_protein"/>
</dbReference>
<accession>D0WE50</accession>